<accession>A0AAI9K6J3</accession>
<dbReference type="RefSeq" id="WP_022216835.1">
    <property type="nucleotide sequence ID" value="NZ_BLYL01000017.1"/>
</dbReference>
<gene>
    <name evidence="1" type="ORF">COEU31_23920</name>
</gene>
<dbReference type="AlphaFoldDB" id="A0AAI9K6J3"/>
<dbReference type="Pfam" id="PF18143">
    <property type="entry name" value="HAD_SAK_2"/>
    <property type="match status" value="1"/>
</dbReference>
<comment type="caution">
    <text evidence="1">The sequence shown here is derived from an EMBL/GenBank/DDBJ whole genome shotgun (WGS) entry which is preliminary data.</text>
</comment>
<evidence type="ECO:0000313" key="1">
    <source>
        <dbReference type="EMBL" id="GFO95346.1"/>
    </source>
</evidence>
<evidence type="ECO:0000313" key="2">
    <source>
        <dbReference type="Proteomes" id="UP000660047"/>
    </source>
</evidence>
<protein>
    <submittedName>
        <fullName evidence="1">Uncharacterized protein</fullName>
    </submittedName>
</protein>
<organism evidence="1 2">
    <name type="scientific">Coprococcus eutactus</name>
    <dbReference type="NCBI Taxonomy" id="33043"/>
    <lineage>
        <taxon>Bacteria</taxon>
        <taxon>Bacillati</taxon>
        <taxon>Bacillota</taxon>
        <taxon>Clostridia</taxon>
        <taxon>Lachnospirales</taxon>
        <taxon>Lachnospiraceae</taxon>
        <taxon>Coprococcus</taxon>
    </lineage>
</organism>
<dbReference type="EMBL" id="BLYL01000017">
    <property type="protein sequence ID" value="GFO95346.1"/>
    <property type="molecule type" value="Genomic_DNA"/>
</dbReference>
<sequence>MSFALFLDIDGVLNTRTTVVGAPSGRTGIDESRVRLLKKALKQFGKAEIVLTSDWKLMREDGDDFSYLVSMLGKFGLSLSGKTTDVWVGRGEGIQSYLAEHPGIDEYVILDDNTFDFSNYPKLWERLLLTNGIENAEYASKTPAIEAMLFLEAVKD</sequence>
<proteinExistence type="predicted"/>
<name>A0AAI9K6J3_9FIRM</name>
<reference evidence="1" key="1">
    <citation type="submission" date="2020-06" db="EMBL/GenBank/DDBJ databases">
        <title>Characterization of fructooligosaccharide metabolism and fructooligosaccharide-degrading enzymes in human commensal butyrate producers.</title>
        <authorList>
            <person name="Tanno H."/>
            <person name="Fujii T."/>
            <person name="Hirano K."/>
            <person name="Maeno S."/>
            <person name="Tonozuka T."/>
            <person name="Sakamoto M."/>
            <person name="Ohkuma M."/>
            <person name="Tochio T."/>
            <person name="Endo A."/>
        </authorList>
    </citation>
    <scope>NUCLEOTIDE SEQUENCE</scope>
    <source>
        <strain evidence="1">JCM 31265</strain>
    </source>
</reference>
<dbReference type="Proteomes" id="UP000660047">
    <property type="component" value="Unassembled WGS sequence"/>
</dbReference>